<dbReference type="Gene3D" id="3.30.43.10">
    <property type="entry name" value="Uridine Diphospho-n-acetylenolpyruvylglucosamine Reductase, domain 2"/>
    <property type="match status" value="1"/>
</dbReference>
<dbReference type="InterPro" id="IPR036318">
    <property type="entry name" value="FAD-bd_PCMH-like_sf"/>
</dbReference>
<dbReference type="InterPro" id="IPR005107">
    <property type="entry name" value="CO_DH_flav_C"/>
</dbReference>
<dbReference type="Proteomes" id="UP000663792">
    <property type="component" value="Unassembled WGS sequence"/>
</dbReference>
<gene>
    <name evidence="3" type="ORF">JL106_14685</name>
</gene>
<dbReference type="EMBL" id="JAERWK010000019">
    <property type="protein sequence ID" value="MBM9468528.1"/>
    <property type="molecule type" value="Genomic_DNA"/>
</dbReference>
<dbReference type="SMART" id="SM01092">
    <property type="entry name" value="CO_deh_flav_C"/>
    <property type="match status" value="1"/>
</dbReference>
<dbReference type="Gene3D" id="3.30.390.50">
    <property type="entry name" value="CO dehydrogenase flavoprotein, C-terminal domain"/>
    <property type="match status" value="1"/>
</dbReference>
<dbReference type="AlphaFoldDB" id="A0A938YIL7"/>
<evidence type="ECO:0000313" key="3">
    <source>
        <dbReference type="EMBL" id="MBM9468528.1"/>
    </source>
</evidence>
<dbReference type="Gene3D" id="3.30.465.10">
    <property type="match status" value="2"/>
</dbReference>
<dbReference type="InterPro" id="IPR036683">
    <property type="entry name" value="CO_DH_flav_C_dom_sf"/>
</dbReference>
<organism evidence="3 4">
    <name type="scientific">Nakamurella leprariae</name>
    <dbReference type="NCBI Taxonomy" id="2803911"/>
    <lineage>
        <taxon>Bacteria</taxon>
        <taxon>Bacillati</taxon>
        <taxon>Actinomycetota</taxon>
        <taxon>Actinomycetes</taxon>
        <taxon>Nakamurellales</taxon>
        <taxon>Nakamurellaceae</taxon>
        <taxon>Nakamurella</taxon>
    </lineage>
</organism>
<reference evidence="3" key="1">
    <citation type="submission" date="2021-01" db="EMBL/GenBank/DDBJ databases">
        <title>YIM 132084 draft genome.</title>
        <authorList>
            <person name="An D."/>
        </authorList>
    </citation>
    <scope>NUCLEOTIDE SEQUENCE</scope>
    <source>
        <strain evidence="3">YIM 132084</strain>
    </source>
</reference>
<dbReference type="InterPro" id="IPR016166">
    <property type="entry name" value="FAD-bd_PCMH"/>
</dbReference>
<dbReference type="GO" id="GO:0016491">
    <property type="term" value="F:oxidoreductase activity"/>
    <property type="evidence" value="ECO:0007669"/>
    <property type="project" value="UniProtKB-KW"/>
</dbReference>
<dbReference type="RefSeq" id="WP_205261483.1">
    <property type="nucleotide sequence ID" value="NZ_JAERWK010000019.1"/>
</dbReference>
<dbReference type="InterPro" id="IPR051312">
    <property type="entry name" value="Diverse_Substr_Oxidored"/>
</dbReference>
<protein>
    <submittedName>
        <fullName evidence="3">Xanthine dehydrogenase family protein subunit M</fullName>
    </submittedName>
</protein>
<dbReference type="InterPro" id="IPR016169">
    <property type="entry name" value="FAD-bd_PCMH_sub2"/>
</dbReference>
<feature type="domain" description="FAD-binding PCMH-type" evidence="2">
    <location>
        <begin position="1"/>
        <end position="221"/>
    </location>
</feature>
<dbReference type="PROSITE" id="PS51387">
    <property type="entry name" value="FAD_PCMH"/>
    <property type="match status" value="1"/>
</dbReference>
<dbReference type="GO" id="GO:0071949">
    <property type="term" value="F:FAD binding"/>
    <property type="evidence" value="ECO:0007669"/>
    <property type="project" value="InterPro"/>
</dbReference>
<dbReference type="PANTHER" id="PTHR42659:SF1">
    <property type="entry name" value="OXIDOREDUCTASE"/>
    <property type="match status" value="1"/>
</dbReference>
<accession>A0A938YIL7</accession>
<comment type="caution">
    <text evidence="3">The sequence shown here is derived from an EMBL/GenBank/DDBJ whole genome shotgun (WGS) entry which is preliminary data.</text>
</comment>
<sequence>MREFAYGSAESVEQAVAMLDGDPDAMFLGGGTNLVDLMRLGVATPGRLVDISRLPATVEQNEDGALRIGAAVRNSDLAADPRVRRGYPVLSEALLAGASGQLRNLATSGGNLLQRTRCLYFQDVTKPCNKREPGSGCPAREGLHRDLAVLGHSEACIATHPSDMAVALTALDAHVVVTGPAGPGRIPMDEFHRLPGDDPTRDTVLRHGDLITAIELPAPSELSRNSGYRKARDRASFAFAIGSVATAITVVDGTVTDVRVVLGAVAHKPWRARVAEQAIIGGPASAHAFEAALDLELSAAQPFPDNAFKVPLVRNLAVGQLCRLAGVEMSVGSVGAGTDGAGR</sequence>
<keyword evidence="1" id="KW-0560">Oxidoreductase</keyword>
<name>A0A938YIL7_9ACTN</name>
<evidence type="ECO:0000256" key="1">
    <source>
        <dbReference type="ARBA" id="ARBA00023002"/>
    </source>
</evidence>
<dbReference type="InterPro" id="IPR002346">
    <property type="entry name" value="Mopterin_DH_FAD-bd"/>
</dbReference>
<proteinExistence type="predicted"/>
<dbReference type="SUPFAM" id="SSF56176">
    <property type="entry name" value="FAD-binding/transporter-associated domain-like"/>
    <property type="match status" value="1"/>
</dbReference>
<dbReference type="SUPFAM" id="SSF55447">
    <property type="entry name" value="CO dehydrogenase flavoprotein C-terminal domain-like"/>
    <property type="match status" value="1"/>
</dbReference>
<evidence type="ECO:0000259" key="2">
    <source>
        <dbReference type="PROSITE" id="PS51387"/>
    </source>
</evidence>
<dbReference type="InterPro" id="IPR016167">
    <property type="entry name" value="FAD-bd_PCMH_sub1"/>
</dbReference>
<dbReference type="Pfam" id="PF03450">
    <property type="entry name" value="CO_deh_flav_C"/>
    <property type="match status" value="1"/>
</dbReference>
<keyword evidence="4" id="KW-1185">Reference proteome</keyword>
<evidence type="ECO:0000313" key="4">
    <source>
        <dbReference type="Proteomes" id="UP000663792"/>
    </source>
</evidence>
<dbReference type="Pfam" id="PF00941">
    <property type="entry name" value="FAD_binding_5"/>
    <property type="match status" value="1"/>
</dbReference>
<dbReference type="PANTHER" id="PTHR42659">
    <property type="entry name" value="XANTHINE DEHYDROGENASE SUBUNIT C-RELATED"/>
    <property type="match status" value="1"/>
</dbReference>